<dbReference type="PANTHER" id="PTHR12592:SF0">
    <property type="entry name" value="ATP-DEPENDENT (S)-NAD(P)H-HYDRATE DEHYDRATASE"/>
    <property type="match status" value="1"/>
</dbReference>
<organism evidence="23 24">
    <name type="scientific">Cyanobacterium aponinum 0216</name>
    <dbReference type="NCBI Taxonomy" id="2676140"/>
    <lineage>
        <taxon>Bacteria</taxon>
        <taxon>Bacillati</taxon>
        <taxon>Cyanobacteriota</taxon>
        <taxon>Cyanophyceae</taxon>
        <taxon>Oscillatoriophycideae</taxon>
        <taxon>Chroococcales</taxon>
        <taxon>Geminocystaceae</taxon>
        <taxon>Cyanobacterium</taxon>
    </lineage>
</organism>
<evidence type="ECO:0000256" key="2">
    <source>
        <dbReference type="ARBA" id="ARBA00000909"/>
    </source>
</evidence>
<evidence type="ECO:0000256" key="19">
    <source>
        <dbReference type="PIRNR" id="PIRNR017184"/>
    </source>
</evidence>
<dbReference type="Pfam" id="PF01256">
    <property type="entry name" value="Carb_kinase"/>
    <property type="match status" value="1"/>
</dbReference>
<keyword evidence="12 17" id="KW-0456">Lyase</keyword>
<sequence length="556" mass="61064">MIKTSITVTAKQMQEIEERIFSEGMPVASLMEKAAVFASQKITQLYPLNLYQKVGFIIGCGHNGGDGLVIARELFLQGFQVSLYIPLREKSKDLTKQHLQYAEFLGIASVEFIEDLSTCDFIVDCLFGFGLTRNIEGKLREDIIWLNQQSIPVVSIDIPSGIHTDTGNVLGIAVKAVYTLCLGLWKVGLFLSSAVEYTGSLHLIDVGIPESLLMGEGIRNDDEEREERNPPLYPPNSEERKREKNQTENVNYSFHCQYVSETNPRIITKEDVKNCLPLPRHVNTHKYKQGNLLLICGSNHYAGAALLAGYGAKFGGSGMITFAVPHGLKKTLISHFPWALVIGLPVKEEGTIISLRNLDLNKYDAIAFGMGIGREVSAYQEQTLAPILNSEVPLIIDADGLNILAGGRYWQTIKQRKSPTILTPHIGEFKRLFPQLNLSENSLEVLKMASKMTNTTILLKGAKTLVSEKGINNWIVNLGTPALARGGSGDVLSGFLGAVIAQTNLNIFPVAKVVATCGWLHQQGGILAAQNHTEMGVDGVTLSEYINKAVVKTLRD</sequence>
<evidence type="ECO:0000256" key="8">
    <source>
        <dbReference type="ARBA" id="ARBA00022857"/>
    </source>
</evidence>
<evidence type="ECO:0000256" key="12">
    <source>
        <dbReference type="ARBA" id="ARBA00023239"/>
    </source>
</evidence>
<dbReference type="InterPro" id="IPR017953">
    <property type="entry name" value="Carbohydrate_kinase_pred_CS"/>
</dbReference>
<comment type="subunit">
    <text evidence="17">Homotetramer.</text>
</comment>
<evidence type="ECO:0000256" key="3">
    <source>
        <dbReference type="ARBA" id="ARBA00006001"/>
    </source>
</evidence>
<gene>
    <name evidence="17" type="primary">nnrD</name>
    <name evidence="18" type="synonym">nnrE</name>
    <name evidence="23" type="ORF">GGC33_09095</name>
</gene>
<comment type="function">
    <text evidence="18">Catalyzes the epimerization of the S- and R-forms of NAD(P)HX, a damaged form of NAD(P)H that is a result of enzymatic or heat-dependent hydration. This is a prerequisite for the S-specific NAD(P)H-hydrate dehydratase to allow the repair of both epimers of NAD(P)HX.</text>
</comment>
<evidence type="ECO:0000256" key="14">
    <source>
        <dbReference type="ARBA" id="ARBA00025153"/>
    </source>
</evidence>
<dbReference type="RefSeq" id="WP_155083829.1">
    <property type="nucleotide sequence ID" value="NZ_WMIA01000009.1"/>
</dbReference>
<dbReference type="CDD" id="cd01171">
    <property type="entry name" value="YXKO-related"/>
    <property type="match status" value="1"/>
</dbReference>
<dbReference type="PIRSF" id="PIRSF017184">
    <property type="entry name" value="Nnr"/>
    <property type="match status" value="1"/>
</dbReference>
<evidence type="ECO:0000256" key="15">
    <source>
        <dbReference type="ARBA" id="ARBA00048238"/>
    </source>
</evidence>
<keyword evidence="5 18" id="KW-0479">Metal-binding</keyword>
<feature type="binding site" evidence="18">
    <location>
        <begin position="128"/>
        <end position="134"/>
    </location>
    <ligand>
        <name>(6S)-NADPHX</name>
        <dbReference type="ChEBI" id="CHEBI:64076"/>
    </ligand>
</feature>
<keyword evidence="11 18" id="KW-0413">Isomerase</keyword>
<comment type="catalytic activity">
    <reaction evidence="15 17 19">
        <text>(6S)-NADHX + ADP = AMP + phosphate + NADH + H(+)</text>
        <dbReference type="Rhea" id="RHEA:32223"/>
        <dbReference type="ChEBI" id="CHEBI:15378"/>
        <dbReference type="ChEBI" id="CHEBI:43474"/>
        <dbReference type="ChEBI" id="CHEBI:57945"/>
        <dbReference type="ChEBI" id="CHEBI:64074"/>
        <dbReference type="ChEBI" id="CHEBI:456215"/>
        <dbReference type="ChEBI" id="CHEBI:456216"/>
        <dbReference type="EC" id="4.2.1.136"/>
    </reaction>
</comment>
<comment type="caution">
    <text evidence="23">The sequence shown here is derived from an EMBL/GenBank/DDBJ whole genome shotgun (WGS) entry which is preliminary data.</text>
</comment>
<keyword evidence="13" id="KW-0511">Multifunctional enzyme</keyword>
<evidence type="ECO:0000256" key="20">
    <source>
        <dbReference type="SAM" id="MobiDB-lite"/>
    </source>
</evidence>
<dbReference type="Gene3D" id="3.40.1190.20">
    <property type="match status" value="1"/>
</dbReference>
<comment type="function">
    <text evidence="17">Catalyzes the dehydration of the S-form of NAD(P)HX at the expense of ADP, which is converted to AMP. Together with NAD(P)HX epimerase, which catalyzes the epimerization of the S- and R-forms, the enzyme allows the repair of both epimers of NAD(P)HX, a damaged form of NAD(P)H that is a result of enzymatic or heat-dependent hydration.</text>
</comment>
<dbReference type="GO" id="GO:0046872">
    <property type="term" value="F:metal ion binding"/>
    <property type="evidence" value="ECO:0007669"/>
    <property type="project" value="UniProtKB-UniRule"/>
</dbReference>
<evidence type="ECO:0000256" key="10">
    <source>
        <dbReference type="ARBA" id="ARBA00023027"/>
    </source>
</evidence>
<dbReference type="PANTHER" id="PTHR12592">
    <property type="entry name" value="ATP-DEPENDENT (S)-NAD(P)H-HYDRATE DEHYDRATASE FAMILY MEMBER"/>
    <property type="match status" value="1"/>
</dbReference>
<evidence type="ECO:0000313" key="24">
    <source>
        <dbReference type="Proteomes" id="UP000437131"/>
    </source>
</evidence>
<dbReference type="HAMAP" id="MF_01965">
    <property type="entry name" value="NADHX_dehydratase"/>
    <property type="match status" value="1"/>
</dbReference>
<dbReference type="InterPro" id="IPR036652">
    <property type="entry name" value="YjeF_N_dom_sf"/>
</dbReference>
<feature type="binding site" evidence="18">
    <location>
        <position position="63"/>
    </location>
    <ligand>
        <name>K(+)</name>
        <dbReference type="ChEBI" id="CHEBI:29103"/>
    </ligand>
</feature>
<evidence type="ECO:0000256" key="1">
    <source>
        <dbReference type="ARBA" id="ARBA00000013"/>
    </source>
</evidence>
<evidence type="ECO:0000256" key="18">
    <source>
        <dbReference type="HAMAP-Rule" id="MF_01966"/>
    </source>
</evidence>
<dbReference type="PROSITE" id="PS51385">
    <property type="entry name" value="YJEF_N"/>
    <property type="match status" value="1"/>
</dbReference>
<dbReference type="HAMAP" id="MF_01966">
    <property type="entry name" value="NADHX_epimerase"/>
    <property type="match status" value="1"/>
</dbReference>
<reference evidence="23 24" key="1">
    <citation type="submission" date="2019-11" db="EMBL/GenBank/DDBJ databases">
        <title>Isolation of a new High Light Tolerant Cyanobacteria.</title>
        <authorList>
            <person name="Dobson Z."/>
            <person name="Vaughn N."/>
            <person name="Vaughn M."/>
            <person name="Fromme P."/>
            <person name="Mazor Y."/>
        </authorList>
    </citation>
    <scope>NUCLEOTIDE SEQUENCE [LARGE SCALE GENOMIC DNA]</scope>
    <source>
        <strain evidence="23 24">0216</strain>
    </source>
</reference>
<dbReference type="InterPro" id="IPR029056">
    <property type="entry name" value="Ribokinase-like"/>
</dbReference>
<feature type="region of interest" description="Disordered" evidence="20">
    <location>
        <begin position="219"/>
        <end position="246"/>
    </location>
</feature>
<dbReference type="InterPro" id="IPR030677">
    <property type="entry name" value="Nnr"/>
</dbReference>
<feature type="binding site" evidence="18">
    <location>
        <begin position="62"/>
        <end position="66"/>
    </location>
    <ligand>
        <name>(6S)-NADPHX</name>
        <dbReference type="ChEBI" id="CHEBI:64076"/>
    </ligand>
</feature>
<dbReference type="GO" id="GO:0046496">
    <property type="term" value="P:nicotinamide nucleotide metabolic process"/>
    <property type="evidence" value="ECO:0007669"/>
    <property type="project" value="UniProtKB-UniRule"/>
</dbReference>
<dbReference type="NCBIfam" id="TIGR00197">
    <property type="entry name" value="yjeF_nterm"/>
    <property type="match status" value="1"/>
</dbReference>
<keyword evidence="7 17" id="KW-0067">ATP-binding</keyword>
<evidence type="ECO:0000313" key="23">
    <source>
        <dbReference type="EMBL" id="MTF39085.1"/>
    </source>
</evidence>
<dbReference type="Proteomes" id="UP000437131">
    <property type="component" value="Unassembled WGS sequence"/>
</dbReference>
<dbReference type="SUPFAM" id="SSF64153">
    <property type="entry name" value="YjeF N-terminal domain-like"/>
    <property type="match status" value="1"/>
</dbReference>
<evidence type="ECO:0000256" key="4">
    <source>
        <dbReference type="ARBA" id="ARBA00009524"/>
    </source>
</evidence>
<dbReference type="EC" id="4.2.1.136" evidence="19"/>
<dbReference type="EC" id="5.1.99.6" evidence="19"/>
<feature type="binding site" evidence="17">
    <location>
        <position position="304"/>
    </location>
    <ligand>
        <name>(6S)-NADPHX</name>
        <dbReference type="ChEBI" id="CHEBI:64076"/>
    </ligand>
</feature>
<protein>
    <recommendedName>
        <fullName evidence="19">Bifunctional NAD(P)H-hydrate repair enzyme</fullName>
    </recommendedName>
    <alternativeName>
        <fullName evidence="19">Nicotinamide nucleotide repair protein</fullName>
    </alternativeName>
    <domain>
        <recommendedName>
            <fullName evidence="19">ADP-dependent (S)-NAD(P)H-hydrate dehydratase</fullName>
            <ecNumber evidence="19">4.2.1.136</ecNumber>
        </recommendedName>
        <alternativeName>
            <fullName evidence="19">ADP-dependent NAD(P)HX dehydratase</fullName>
        </alternativeName>
    </domain>
    <domain>
        <recommendedName>
            <fullName evidence="19">NAD(P)H-hydrate epimerase</fullName>
            <ecNumber evidence="19">5.1.99.6</ecNumber>
        </recommendedName>
    </domain>
</protein>
<feature type="domain" description="YjeF N-terminal" evidence="22">
    <location>
        <begin position="13"/>
        <end position="214"/>
    </location>
</feature>
<keyword evidence="9 18" id="KW-0630">Potassium</keyword>
<name>A0A844GY45_9CHRO</name>
<keyword evidence="6 17" id="KW-0547">Nucleotide-binding</keyword>
<feature type="binding site" evidence="18">
    <location>
        <position position="160"/>
    </location>
    <ligand>
        <name>K(+)</name>
        <dbReference type="ChEBI" id="CHEBI:29103"/>
    </ligand>
</feature>
<dbReference type="InterPro" id="IPR000631">
    <property type="entry name" value="CARKD"/>
</dbReference>
<dbReference type="EMBL" id="WMIA01000009">
    <property type="protein sequence ID" value="MTF39085.1"/>
    <property type="molecule type" value="Genomic_DNA"/>
</dbReference>
<feature type="binding site" evidence="17">
    <location>
        <position position="489"/>
    </location>
    <ligand>
        <name>AMP</name>
        <dbReference type="ChEBI" id="CHEBI:456215"/>
    </ligand>
</feature>
<feature type="binding site" evidence="17">
    <location>
        <position position="371"/>
    </location>
    <ligand>
        <name>(6S)-NADPHX</name>
        <dbReference type="ChEBI" id="CHEBI:64076"/>
    </ligand>
</feature>
<dbReference type="GO" id="GO:0052855">
    <property type="term" value="F:ADP-dependent NAD(P)H-hydrate dehydratase activity"/>
    <property type="evidence" value="ECO:0007669"/>
    <property type="project" value="UniProtKB-UniRule"/>
</dbReference>
<dbReference type="Pfam" id="PF03853">
    <property type="entry name" value="YjeF_N"/>
    <property type="match status" value="1"/>
</dbReference>
<evidence type="ECO:0000256" key="16">
    <source>
        <dbReference type="ARBA" id="ARBA00049209"/>
    </source>
</evidence>
<comment type="catalytic activity">
    <reaction evidence="2 18 19">
        <text>(6R)-NADPHX = (6S)-NADPHX</text>
        <dbReference type="Rhea" id="RHEA:32227"/>
        <dbReference type="ChEBI" id="CHEBI:64076"/>
        <dbReference type="ChEBI" id="CHEBI:64077"/>
        <dbReference type="EC" id="5.1.99.6"/>
    </reaction>
</comment>
<comment type="caution">
    <text evidence="18">Lacks conserved residue(s) required for the propagation of feature annotation.</text>
</comment>
<comment type="catalytic activity">
    <reaction evidence="16 17 19">
        <text>(6S)-NADPHX + ADP = AMP + phosphate + NADPH + H(+)</text>
        <dbReference type="Rhea" id="RHEA:32235"/>
        <dbReference type="ChEBI" id="CHEBI:15378"/>
        <dbReference type="ChEBI" id="CHEBI:43474"/>
        <dbReference type="ChEBI" id="CHEBI:57783"/>
        <dbReference type="ChEBI" id="CHEBI:64076"/>
        <dbReference type="ChEBI" id="CHEBI:456215"/>
        <dbReference type="ChEBI" id="CHEBI:456216"/>
        <dbReference type="EC" id="4.2.1.136"/>
    </reaction>
</comment>
<dbReference type="AlphaFoldDB" id="A0A844GY45"/>
<feature type="binding site" evidence="17">
    <location>
        <position position="425"/>
    </location>
    <ligand>
        <name>(6S)-NADPHX</name>
        <dbReference type="ChEBI" id="CHEBI:64076"/>
    </ligand>
</feature>
<feature type="binding site" evidence="18">
    <location>
        <position position="124"/>
    </location>
    <ligand>
        <name>K(+)</name>
        <dbReference type="ChEBI" id="CHEBI:29103"/>
    </ligand>
</feature>
<evidence type="ECO:0000256" key="11">
    <source>
        <dbReference type="ARBA" id="ARBA00023235"/>
    </source>
</evidence>
<dbReference type="NCBIfam" id="TIGR00196">
    <property type="entry name" value="yjeF_cterm"/>
    <property type="match status" value="1"/>
</dbReference>
<evidence type="ECO:0000259" key="22">
    <source>
        <dbReference type="PROSITE" id="PS51385"/>
    </source>
</evidence>
<dbReference type="GO" id="GO:0005524">
    <property type="term" value="F:ATP binding"/>
    <property type="evidence" value="ECO:0007669"/>
    <property type="project" value="UniProtKB-UniRule"/>
</dbReference>
<comment type="similarity">
    <text evidence="18">Belongs to the NnrE/AIBP family.</text>
</comment>
<dbReference type="GO" id="GO:0052856">
    <property type="term" value="F:NAD(P)HX epimerase activity"/>
    <property type="evidence" value="ECO:0007669"/>
    <property type="project" value="UniProtKB-UniRule"/>
</dbReference>
<dbReference type="PROSITE" id="PS01050">
    <property type="entry name" value="YJEF_C_2"/>
    <property type="match status" value="1"/>
</dbReference>
<evidence type="ECO:0000256" key="9">
    <source>
        <dbReference type="ARBA" id="ARBA00022958"/>
    </source>
</evidence>
<accession>A0A844GY45</accession>
<feature type="compositionally biased region" description="Basic and acidic residues" evidence="20">
    <location>
        <begin position="237"/>
        <end position="246"/>
    </location>
</feature>
<feature type="domain" description="YjeF C-terminal" evidence="21">
    <location>
        <begin position="269"/>
        <end position="553"/>
    </location>
</feature>
<evidence type="ECO:0000256" key="5">
    <source>
        <dbReference type="ARBA" id="ARBA00022723"/>
    </source>
</evidence>
<feature type="binding site" evidence="17">
    <location>
        <begin position="460"/>
        <end position="464"/>
    </location>
    <ligand>
        <name>AMP</name>
        <dbReference type="ChEBI" id="CHEBI:456215"/>
    </ligand>
</feature>
<feature type="binding site" evidence="17">
    <location>
        <position position="490"/>
    </location>
    <ligand>
        <name>(6S)-NADPHX</name>
        <dbReference type="ChEBI" id="CHEBI:64076"/>
    </ligand>
</feature>
<dbReference type="Gene3D" id="3.40.50.10260">
    <property type="entry name" value="YjeF N-terminal domain"/>
    <property type="match status" value="1"/>
</dbReference>
<dbReference type="PROSITE" id="PS51383">
    <property type="entry name" value="YJEF_C_3"/>
    <property type="match status" value="1"/>
</dbReference>
<proteinExistence type="inferred from homology"/>
<comment type="similarity">
    <text evidence="3 19">In the N-terminal section; belongs to the NnrE/AIBP family.</text>
</comment>
<comment type="function">
    <text evidence="14 19">Bifunctional enzyme that catalyzes the epimerization of the S- and R-forms of NAD(P)HX and the dehydration of the S-form of NAD(P)HX at the expense of ADP, which is converted to AMP. This allows the repair of both epimers of NAD(P)HX, a damaged form of NAD(P)H that is a result of enzymatic or heat-dependent hydration.</text>
</comment>
<comment type="cofactor">
    <cofactor evidence="17">
        <name>Mg(2+)</name>
        <dbReference type="ChEBI" id="CHEBI:18420"/>
    </cofactor>
</comment>
<comment type="similarity">
    <text evidence="4 19">In the C-terminal section; belongs to the NnrD/CARKD family.</text>
</comment>
<evidence type="ECO:0000259" key="21">
    <source>
        <dbReference type="PROSITE" id="PS51383"/>
    </source>
</evidence>
<evidence type="ECO:0000256" key="7">
    <source>
        <dbReference type="ARBA" id="ARBA00022840"/>
    </source>
</evidence>
<comment type="catalytic activity">
    <reaction evidence="1 18 19">
        <text>(6R)-NADHX = (6S)-NADHX</text>
        <dbReference type="Rhea" id="RHEA:32215"/>
        <dbReference type="ChEBI" id="CHEBI:64074"/>
        <dbReference type="ChEBI" id="CHEBI:64075"/>
        <dbReference type="EC" id="5.1.99.6"/>
    </reaction>
</comment>
<feature type="binding site" evidence="18">
    <location>
        <position position="157"/>
    </location>
    <ligand>
        <name>(6S)-NADPHX</name>
        <dbReference type="ChEBI" id="CHEBI:64076"/>
    </ligand>
</feature>
<keyword evidence="8 17" id="KW-0521">NADP</keyword>
<feature type="compositionally biased region" description="Basic and acidic residues" evidence="20">
    <location>
        <begin position="219"/>
        <end position="229"/>
    </location>
</feature>
<dbReference type="SUPFAM" id="SSF53613">
    <property type="entry name" value="Ribokinase-like"/>
    <property type="match status" value="1"/>
</dbReference>
<keyword evidence="10 17" id="KW-0520">NAD</keyword>
<comment type="similarity">
    <text evidence="17">Belongs to the NnrD/CARKD family.</text>
</comment>
<dbReference type="GO" id="GO:0110051">
    <property type="term" value="P:metabolite repair"/>
    <property type="evidence" value="ECO:0007669"/>
    <property type="project" value="TreeGrafter"/>
</dbReference>
<evidence type="ECO:0000256" key="6">
    <source>
        <dbReference type="ARBA" id="ARBA00022741"/>
    </source>
</evidence>
<evidence type="ECO:0000256" key="17">
    <source>
        <dbReference type="HAMAP-Rule" id="MF_01965"/>
    </source>
</evidence>
<dbReference type="InterPro" id="IPR004443">
    <property type="entry name" value="YjeF_N_dom"/>
</dbReference>
<evidence type="ECO:0000256" key="13">
    <source>
        <dbReference type="ARBA" id="ARBA00023268"/>
    </source>
</evidence>
<comment type="cofactor">
    <cofactor evidence="18 19">
        <name>K(+)</name>
        <dbReference type="ChEBI" id="CHEBI:29103"/>
    </cofactor>
    <text evidence="18 19">Binds 1 potassium ion per subunit.</text>
</comment>